<evidence type="ECO:0000313" key="2">
    <source>
        <dbReference type="Proteomes" id="UP001159363"/>
    </source>
</evidence>
<sequence>MFYAIRIPFGFELRGTNNADSTRNFLRHWNKKSIVSAAVKGGRPVVGGSRVRVPAPPTRQIFSSLVALGTCQQDALTRASSISKCHDNCCGTGFVPEQIACALYTHTPCNAGSTLARRDGSKASPCHRRVFCDVNETEMSGSTNFLYRNNFYFRRFACATIVNKREHVTLKHVTDDESFGCVFSDDTEQKSNIRSSHCSENRLGELQPGKIAAGAPRHPSVILGRATQHGDHFERLACPPPTKANLVQTPAWRLPDFRMSESCRTMPLVGRFSRGYPVSPALSFWRFSVLTSITLIDSQDLAVKRSPNLFIHFTHKHACPYTRVTHTPFHIYATEKLC</sequence>
<organism evidence="1 2">
    <name type="scientific">Dryococelus australis</name>
    <dbReference type="NCBI Taxonomy" id="614101"/>
    <lineage>
        <taxon>Eukaryota</taxon>
        <taxon>Metazoa</taxon>
        <taxon>Ecdysozoa</taxon>
        <taxon>Arthropoda</taxon>
        <taxon>Hexapoda</taxon>
        <taxon>Insecta</taxon>
        <taxon>Pterygota</taxon>
        <taxon>Neoptera</taxon>
        <taxon>Polyneoptera</taxon>
        <taxon>Phasmatodea</taxon>
        <taxon>Verophasmatodea</taxon>
        <taxon>Anareolatae</taxon>
        <taxon>Phasmatidae</taxon>
        <taxon>Eurycanthinae</taxon>
        <taxon>Dryococelus</taxon>
    </lineage>
</organism>
<dbReference type="Proteomes" id="UP001159363">
    <property type="component" value="Chromosome 12"/>
</dbReference>
<evidence type="ECO:0000313" key="1">
    <source>
        <dbReference type="EMBL" id="KAJ8870624.1"/>
    </source>
</evidence>
<protein>
    <submittedName>
        <fullName evidence="1">Uncharacterized protein</fullName>
    </submittedName>
</protein>
<reference evidence="1 2" key="1">
    <citation type="submission" date="2023-02" db="EMBL/GenBank/DDBJ databases">
        <title>LHISI_Scaffold_Assembly.</title>
        <authorList>
            <person name="Stuart O.P."/>
            <person name="Cleave R."/>
            <person name="Magrath M.J.L."/>
            <person name="Mikheyev A.S."/>
        </authorList>
    </citation>
    <scope>NUCLEOTIDE SEQUENCE [LARGE SCALE GENOMIC DNA]</scope>
    <source>
        <strain evidence="1">Daus_M_001</strain>
        <tissue evidence="1">Leg muscle</tissue>
    </source>
</reference>
<dbReference type="EMBL" id="JARBHB010000013">
    <property type="protein sequence ID" value="KAJ8870624.1"/>
    <property type="molecule type" value="Genomic_DNA"/>
</dbReference>
<comment type="caution">
    <text evidence="1">The sequence shown here is derived from an EMBL/GenBank/DDBJ whole genome shotgun (WGS) entry which is preliminary data.</text>
</comment>
<accession>A0ABQ9GDZ5</accession>
<proteinExistence type="predicted"/>
<keyword evidence="2" id="KW-1185">Reference proteome</keyword>
<name>A0ABQ9GDZ5_9NEOP</name>
<gene>
    <name evidence="1" type="ORF">PR048_029647</name>
</gene>